<sequence length="207" mass="22641">MSSPILGDSPSLYEHPEREQITSKHMPLEKHNTSLPTNTPTGLNPVVPGGEDSSGHVVHAQGNTCHHQSPRGDCSSEKGWGSEFFPNGEDPETLTEMNSPTSYEDFPSALQFESLRGPGRGTSPTQKPRGRRNARKSTQSAKEPQKSGKIQKKQSKGSKRDGNTSRTASGRPVTPGIQKALQLFREQLGLLEEQNRKRVEASQENTS</sequence>
<proteinExistence type="predicted"/>
<dbReference type="EMBL" id="JAGMUV010000056">
    <property type="protein sequence ID" value="KAH7108968.1"/>
    <property type="molecule type" value="Genomic_DNA"/>
</dbReference>
<evidence type="ECO:0000313" key="2">
    <source>
        <dbReference type="EMBL" id="KAH7108968.1"/>
    </source>
</evidence>
<keyword evidence="3" id="KW-1185">Reference proteome</keyword>
<organism evidence="2 3">
    <name type="scientific">Dactylonectria macrodidyma</name>
    <dbReference type="NCBI Taxonomy" id="307937"/>
    <lineage>
        <taxon>Eukaryota</taxon>
        <taxon>Fungi</taxon>
        <taxon>Dikarya</taxon>
        <taxon>Ascomycota</taxon>
        <taxon>Pezizomycotina</taxon>
        <taxon>Sordariomycetes</taxon>
        <taxon>Hypocreomycetidae</taxon>
        <taxon>Hypocreales</taxon>
        <taxon>Nectriaceae</taxon>
        <taxon>Dactylonectria</taxon>
    </lineage>
</organism>
<name>A0A9P9CXT8_9HYPO</name>
<comment type="caution">
    <text evidence="2">The sequence shown here is derived from an EMBL/GenBank/DDBJ whole genome shotgun (WGS) entry which is preliminary data.</text>
</comment>
<reference evidence="2" key="1">
    <citation type="journal article" date="2021" name="Nat. Commun.">
        <title>Genetic determinants of endophytism in the Arabidopsis root mycobiome.</title>
        <authorList>
            <person name="Mesny F."/>
            <person name="Miyauchi S."/>
            <person name="Thiergart T."/>
            <person name="Pickel B."/>
            <person name="Atanasova L."/>
            <person name="Karlsson M."/>
            <person name="Huettel B."/>
            <person name="Barry K.W."/>
            <person name="Haridas S."/>
            <person name="Chen C."/>
            <person name="Bauer D."/>
            <person name="Andreopoulos W."/>
            <person name="Pangilinan J."/>
            <person name="LaButti K."/>
            <person name="Riley R."/>
            <person name="Lipzen A."/>
            <person name="Clum A."/>
            <person name="Drula E."/>
            <person name="Henrissat B."/>
            <person name="Kohler A."/>
            <person name="Grigoriev I.V."/>
            <person name="Martin F.M."/>
            <person name="Hacquard S."/>
        </authorList>
    </citation>
    <scope>NUCLEOTIDE SEQUENCE</scope>
    <source>
        <strain evidence="2">MPI-CAGE-AT-0147</strain>
    </source>
</reference>
<gene>
    <name evidence="2" type="ORF">EDB81DRAFT_895431</name>
</gene>
<protein>
    <submittedName>
        <fullName evidence="2">Uncharacterized protein</fullName>
    </submittedName>
</protein>
<feature type="region of interest" description="Disordered" evidence="1">
    <location>
        <begin position="1"/>
        <end position="177"/>
    </location>
</feature>
<evidence type="ECO:0000256" key="1">
    <source>
        <dbReference type="SAM" id="MobiDB-lite"/>
    </source>
</evidence>
<feature type="compositionally biased region" description="Polar residues" evidence="1">
    <location>
        <begin position="33"/>
        <end position="42"/>
    </location>
</feature>
<feature type="compositionally biased region" description="Basic and acidic residues" evidence="1">
    <location>
        <begin position="14"/>
        <end position="32"/>
    </location>
</feature>
<dbReference type="Proteomes" id="UP000738349">
    <property type="component" value="Unassembled WGS sequence"/>
</dbReference>
<accession>A0A9P9CXT8</accession>
<dbReference type="OrthoDB" id="5069028at2759"/>
<dbReference type="AlphaFoldDB" id="A0A9P9CXT8"/>
<evidence type="ECO:0000313" key="3">
    <source>
        <dbReference type="Proteomes" id="UP000738349"/>
    </source>
</evidence>